<reference evidence="2" key="2">
    <citation type="journal article" date="2015" name="Data Brief">
        <title>Shoot transcriptome of the giant reed, Arundo donax.</title>
        <authorList>
            <person name="Barrero R.A."/>
            <person name="Guerrero F.D."/>
            <person name="Moolhuijzen P."/>
            <person name="Goolsby J.A."/>
            <person name="Tidwell J."/>
            <person name="Bellgard S.E."/>
            <person name="Bellgard M.I."/>
        </authorList>
    </citation>
    <scope>NUCLEOTIDE SEQUENCE</scope>
    <source>
        <tissue evidence="2">Shoot tissue taken approximately 20 cm above the soil surface</tissue>
    </source>
</reference>
<accession>A0A0A9F5X5</accession>
<evidence type="ECO:0000256" key="1">
    <source>
        <dbReference type="SAM" id="MobiDB-lite"/>
    </source>
</evidence>
<sequence length="210" mass="22185">MPPRSEMEYDRCRPERHQQVELGGENDDPDAPERLLNCTPRVPGPSHARPQAAVRHLWAVDLETPHLDLRTLHTLIWTLRPVRLLRSTGETGGSGVRGGLRPPRFSRDHHSPPPPCESGRFAVASVGPPRAGRIVGAGNSACGVVAPAAAGGTSLLDSGRRAGGSLAPLPADAVPRVAGCFGSSLLAHTARTTKYPALFLPACLLPSSFA</sequence>
<dbReference type="EMBL" id="GBRH01194238">
    <property type="protein sequence ID" value="JAE03658.1"/>
    <property type="molecule type" value="Transcribed_RNA"/>
</dbReference>
<reference evidence="2" key="1">
    <citation type="submission" date="2014-09" db="EMBL/GenBank/DDBJ databases">
        <authorList>
            <person name="Magalhaes I.L.F."/>
            <person name="Oliveira U."/>
            <person name="Santos F.R."/>
            <person name="Vidigal T.H.D.A."/>
            <person name="Brescovit A.D."/>
            <person name="Santos A.J."/>
        </authorList>
    </citation>
    <scope>NUCLEOTIDE SEQUENCE</scope>
    <source>
        <tissue evidence="2">Shoot tissue taken approximately 20 cm above the soil surface</tissue>
    </source>
</reference>
<evidence type="ECO:0000313" key="2">
    <source>
        <dbReference type="EMBL" id="JAE03658.1"/>
    </source>
</evidence>
<protein>
    <submittedName>
        <fullName evidence="2">Uncharacterized protein</fullName>
    </submittedName>
</protein>
<dbReference type="AlphaFoldDB" id="A0A0A9F5X5"/>
<feature type="compositionally biased region" description="Basic and acidic residues" evidence="1">
    <location>
        <begin position="1"/>
        <end position="19"/>
    </location>
</feature>
<feature type="region of interest" description="Disordered" evidence="1">
    <location>
        <begin position="1"/>
        <end position="33"/>
    </location>
</feature>
<feature type="region of interest" description="Disordered" evidence="1">
    <location>
        <begin position="87"/>
        <end position="118"/>
    </location>
</feature>
<name>A0A0A9F5X5_ARUDO</name>
<proteinExistence type="predicted"/>
<organism evidence="2">
    <name type="scientific">Arundo donax</name>
    <name type="common">Giant reed</name>
    <name type="synonym">Donax arundinaceus</name>
    <dbReference type="NCBI Taxonomy" id="35708"/>
    <lineage>
        <taxon>Eukaryota</taxon>
        <taxon>Viridiplantae</taxon>
        <taxon>Streptophyta</taxon>
        <taxon>Embryophyta</taxon>
        <taxon>Tracheophyta</taxon>
        <taxon>Spermatophyta</taxon>
        <taxon>Magnoliopsida</taxon>
        <taxon>Liliopsida</taxon>
        <taxon>Poales</taxon>
        <taxon>Poaceae</taxon>
        <taxon>PACMAD clade</taxon>
        <taxon>Arundinoideae</taxon>
        <taxon>Arundineae</taxon>
        <taxon>Arundo</taxon>
    </lineage>
</organism>